<dbReference type="Gene3D" id="3.30.70.1320">
    <property type="entry name" value="Multidrug efflux transporter AcrB pore domain like"/>
    <property type="match status" value="1"/>
</dbReference>
<feature type="transmembrane region" description="Helical" evidence="1">
    <location>
        <begin position="358"/>
        <end position="378"/>
    </location>
</feature>
<dbReference type="STRING" id="697281.Mahau_1678"/>
<keyword evidence="1" id="KW-1133">Transmembrane helix</keyword>
<keyword evidence="1" id="KW-0472">Membrane</keyword>
<dbReference type="PANTHER" id="PTHR32063">
    <property type="match status" value="1"/>
</dbReference>
<evidence type="ECO:0000313" key="2">
    <source>
        <dbReference type="EMBL" id="AEE96859.1"/>
    </source>
</evidence>
<dbReference type="SUPFAM" id="SSF82693">
    <property type="entry name" value="Multidrug efflux transporter AcrB pore domain, PN1, PN2, PC1 and PC2 subdomains"/>
    <property type="match status" value="3"/>
</dbReference>
<feature type="transmembrane region" description="Helical" evidence="1">
    <location>
        <begin position="384"/>
        <end position="408"/>
    </location>
</feature>
<reference evidence="2 3" key="2">
    <citation type="journal article" date="2011" name="Stand. Genomic Sci.">
        <title>Complete genome sequence of Mahella australiensis type strain (50-1 BON).</title>
        <authorList>
            <person name="Sikorski J."/>
            <person name="Teshima H."/>
            <person name="Nolan M."/>
            <person name="Lucas S."/>
            <person name="Hammon N."/>
            <person name="Deshpande S."/>
            <person name="Cheng J.F."/>
            <person name="Pitluck S."/>
            <person name="Liolios K."/>
            <person name="Pagani I."/>
            <person name="Ivanova N."/>
            <person name="Huntemann M."/>
            <person name="Mavromatis K."/>
            <person name="Ovchinikova G."/>
            <person name="Pati A."/>
            <person name="Tapia R."/>
            <person name="Han C."/>
            <person name="Goodwin L."/>
            <person name="Chen A."/>
            <person name="Palaniappan K."/>
            <person name="Land M."/>
            <person name="Hauser L."/>
            <person name="Ngatchou-Djao O.D."/>
            <person name="Rohde M."/>
            <person name="Pukall R."/>
            <person name="Spring S."/>
            <person name="Abt B."/>
            <person name="Goker M."/>
            <person name="Detter J.C."/>
            <person name="Woyke T."/>
            <person name="Bristow J."/>
            <person name="Markowitz V."/>
            <person name="Hugenholtz P."/>
            <person name="Eisen J.A."/>
            <person name="Kyrpides N.C."/>
            <person name="Klenk H.P."/>
            <person name="Lapidus A."/>
        </authorList>
    </citation>
    <scope>NUCLEOTIDE SEQUENCE [LARGE SCALE GENOMIC DNA]</scope>
    <source>
        <strain evidence="3">DSM 15567 / CIP 107919 / 50-1 BON</strain>
    </source>
</reference>
<evidence type="ECO:0000256" key="1">
    <source>
        <dbReference type="SAM" id="Phobius"/>
    </source>
</evidence>
<dbReference type="InterPro" id="IPR001036">
    <property type="entry name" value="Acrflvin-R"/>
</dbReference>
<dbReference type="AlphaFoldDB" id="F3ZZN3"/>
<feature type="transmembrane region" description="Helical" evidence="1">
    <location>
        <begin position="332"/>
        <end position="351"/>
    </location>
</feature>
<feature type="transmembrane region" description="Helical" evidence="1">
    <location>
        <begin position="461"/>
        <end position="489"/>
    </location>
</feature>
<protein>
    <submittedName>
        <fullName evidence="2">Acriflavin resistance protein</fullName>
    </submittedName>
</protein>
<dbReference type="Gene3D" id="1.20.1640.10">
    <property type="entry name" value="Multidrug efflux transporter AcrB transmembrane domain"/>
    <property type="match status" value="2"/>
</dbReference>
<name>F3ZZN3_MAHA5</name>
<dbReference type="Gene3D" id="3.30.70.1440">
    <property type="entry name" value="Multidrug efflux transporter AcrB pore domain"/>
    <property type="match status" value="1"/>
</dbReference>
<dbReference type="PRINTS" id="PR00702">
    <property type="entry name" value="ACRIFLAVINRP"/>
</dbReference>
<feature type="transmembrane region" description="Helical" evidence="1">
    <location>
        <begin position="12"/>
        <end position="34"/>
    </location>
</feature>
<reference evidence="3" key="1">
    <citation type="submission" date="2010-11" db="EMBL/GenBank/DDBJ databases">
        <title>The complete genome of Mahella australiensis DSM 15567.</title>
        <authorList>
            <consortium name="US DOE Joint Genome Institute (JGI-PGF)"/>
            <person name="Lucas S."/>
            <person name="Copeland A."/>
            <person name="Lapidus A."/>
            <person name="Bruce D."/>
            <person name="Goodwin L."/>
            <person name="Pitluck S."/>
            <person name="Kyrpides N."/>
            <person name="Mavromatis K."/>
            <person name="Pagani I."/>
            <person name="Ivanova N."/>
            <person name="Teshima H."/>
            <person name="Brettin T."/>
            <person name="Detter J.C."/>
            <person name="Han C."/>
            <person name="Tapia R."/>
            <person name="Land M."/>
            <person name="Hauser L."/>
            <person name="Markowitz V."/>
            <person name="Cheng J.-F."/>
            <person name="Hugenholtz P."/>
            <person name="Woyke T."/>
            <person name="Wu D."/>
            <person name="Spring S."/>
            <person name="Pukall R."/>
            <person name="Steenblock K."/>
            <person name="Schneider S."/>
            <person name="Klenk H.-P."/>
            <person name="Eisen J.A."/>
        </authorList>
    </citation>
    <scope>NUCLEOTIDE SEQUENCE [LARGE SCALE GENOMIC DNA]</scope>
    <source>
        <strain evidence="3">DSM 15567 / CIP 107919 / 50-1 BON</strain>
    </source>
</reference>
<dbReference type="Pfam" id="PF00873">
    <property type="entry name" value="ACR_tran"/>
    <property type="match status" value="1"/>
</dbReference>
<dbReference type="SUPFAM" id="SSF82714">
    <property type="entry name" value="Multidrug efflux transporter AcrB TolC docking domain, DN and DC subdomains"/>
    <property type="match status" value="2"/>
</dbReference>
<dbReference type="GO" id="GO:0005886">
    <property type="term" value="C:plasma membrane"/>
    <property type="evidence" value="ECO:0007669"/>
    <property type="project" value="TreeGrafter"/>
</dbReference>
<feature type="transmembrane region" description="Helical" evidence="1">
    <location>
        <begin position="975"/>
        <end position="993"/>
    </location>
</feature>
<dbReference type="KEGG" id="mas:Mahau_1678"/>
<dbReference type="SUPFAM" id="SSF82866">
    <property type="entry name" value="Multidrug efflux transporter AcrB transmembrane domain"/>
    <property type="match status" value="2"/>
</dbReference>
<dbReference type="OrthoDB" id="9757876at2"/>
<proteinExistence type="predicted"/>
<feature type="transmembrane region" description="Helical" evidence="1">
    <location>
        <begin position="902"/>
        <end position="920"/>
    </location>
</feature>
<feature type="transmembrane region" description="Helical" evidence="1">
    <location>
        <begin position="870"/>
        <end position="890"/>
    </location>
</feature>
<sequence>MKIWEGSIKRPVMTWMIIAIILVLGVVSLSRLGLDLLPNINLPIAAVTASYPGAGPEEIETMVTKPLESVLGTVSNVNSVRSISTEGSSIIILEFNQGTDMDFAALDMREKVDLIKGMLPSGVTNPMVLKLDPTMLPVMQISVASKDGNLSRAQAVVEDTINNRIERIEGVASVSITGGRQREISITVQPEKLATYGLSITQISNLLKAENLNMPGGTVVRNDKQLVVRTMGEFKSIDDIKALTIPTPAGGTVKLAEIADVADTFKEINQYNKINGKESIGISVQKESTANTVQVADDVNAELEKLRQELPNMEIIPVLDQSQFIKMSINNVANNAIIGAILAVIVLLIFLRNVRSSLVIALSIPISVIATFVLVYFSGMTLNLISMGGLALGVGMMVDNSIVVLENIYRHRQEGQTRIKAASDGAGEVAMAITGSTLTTVAVFLPIIFVQSLAGEIFKELALTVTFSLLASLVVAVTIVPMLASRLVTIEDEGKPKRRTVWTSIDGFFNRTLSGLDSFYRNVLKSALKHKGLTVAIVAAVFIAMIALIPFVGSEFLPPMDQGQFSVSIELPQGTVYTKTADITNKVENIVETIPEADTIYTTVGGNALVSMVGGMGGSSTNIGSISVTLVPKEQRTRTTDEIAAWVSQQVKNIPGAKITVSSMNDVASGATGGGTASIMGAPISVDIKGDDMDTLAEVADDIKGLVETVPGVTSVTTSMGEGAPELRLTIDRYKASQYGLNAATIASTVQSAIKGQLATRYKVEGREIDVTLYGDESYKTDPDKLSQLLIPTMTGGNVPLGELAKVEEAKGPVAINRQDLRRTISVNVNISDRALGDVTADIQAKINAYRLPSGYAVSYSGQSQMLNDAFGDLGLALILAVILVYMIMAAQFESFIHPFDIMFAVPLAFGGAVFGLFLTGKALSVPAYIGVIMLTGIVVNNAIVLIDYTNQLRDRGYSCEEALIKAGPTRLRPILMTTLTTVLGLVPLALGIGEGAEMEAPMAITVIFGLGLSTIITLIIVPVIYSLFDRFSRRHHEPVDNVIPIGGREV</sequence>
<accession>F3ZZN3</accession>
<dbReference type="GO" id="GO:0042910">
    <property type="term" value="F:xenobiotic transmembrane transporter activity"/>
    <property type="evidence" value="ECO:0007669"/>
    <property type="project" value="TreeGrafter"/>
</dbReference>
<gene>
    <name evidence="2" type="ordered locus">Mahau_1678</name>
</gene>
<dbReference type="Gene3D" id="3.30.2090.10">
    <property type="entry name" value="Multidrug efflux transporter AcrB TolC docking domain, DN and DC subdomains"/>
    <property type="match status" value="2"/>
</dbReference>
<dbReference type="Gene3D" id="3.30.70.1430">
    <property type="entry name" value="Multidrug efflux transporter AcrB pore domain"/>
    <property type="match status" value="2"/>
</dbReference>
<dbReference type="Proteomes" id="UP000008457">
    <property type="component" value="Chromosome"/>
</dbReference>
<keyword evidence="1" id="KW-0812">Transmembrane</keyword>
<dbReference type="InterPro" id="IPR027463">
    <property type="entry name" value="AcrB_DN_DC_subdom"/>
</dbReference>
<evidence type="ECO:0000313" key="3">
    <source>
        <dbReference type="Proteomes" id="UP000008457"/>
    </source>
</evidence>
<dbReference type="RefSeq" id="WP_013781287.1">
    <property type="nucleotide sequence ID" value="NC_015520.1"/>
</dbReference>
<keyword evidence="3" id="KW-1185">Reference proteome</keyword>
<dbReference type="eggNOG" id="COG0841">
    <property type="taxonomic scope" value="Bacteria"/>
</dbReference>
<dbReference type="PANTHER" id="PTHR32063:SF0">
    <property type="entry name" value="SWARMING MOTILITY PROTEIN SWRC"/>
    <property type="match status" value="1"/>
</dbReference>
<feature type="transmembrane region" description="Helical" evidence="1">
    <location>
        <begin position="429"/>
        <end position="449"/>
    </location>
</feature>
<feature type="transmembrane region" description="Helical" evidence="1">
    <location>
        <begin position="926"/>
        <end position="947"/>
    </location>
</feature>
<feature type="transmembrane region" description="Helical" evidence="1">
    <location>
        <begin position="533"/>
        <end position="552"/>
    </location>
</feature>
<dbReference type="HOGENOM" id="CLU_002755_1_2_9"/>
<dbReference type="EMBL" id="CP002360">
    <property type="protein sequence ID" value="AEE96859.1"/>
    <property type="molecule type" value="Genomic_DNA"/>
</dbReference>
<organism evidence="2 3">
    <name type="scientific">Mahella australiensis (strain DSM 15567 / CIP 107919 / 50-1 BON)</name>
    <dbReference type="NCBI Taxonomy" id="697281"/>
    <lineage>
        <taxon>Bacteria</taxon>
        <taxon>Bacillati</taxon>
        <taxon>Bacillota</taxon>
        <taxon>Clostridia</taxon>
        <taxon>Thermoanaerobacterales</taxon>
        <taxon>Thermoanaerobacterales Family IV. Incertae Sedis</taxon>
        <taxon>Mahella</taxon>
    </lineage>
</organism>
<feature type="transmembrane region" description="Helical" evidence="1">
    <location>
        <begin position="1005"/>
        <end position="1029"/>
    </location>
</feature>